<evidence type="ECO:0000256" key="6">
    <source>
        <dbReference type="SAM" id="Phobius"/>
    </source>
</evidence>
<feature type="transmembrane region" description="Helical" evidence="6">
    <location>
        <begin position="382"/>
        <end position="401"/>
    </location>
</feature>
<keyword evidence="3 6" id="KW-0812">Transmembrane</keyword>
<feature type="transmembrane region" description="Helical" evidence="6">
    <location>
        <begin position="134"/>
        <end position="156"/>
    </location>
</feature>
<comment type="subcellular location">
    <subcellularLocation>
        <location evidence="1">Cell membrane</location>
        <topology evidence="1">Multi-pass membrane protein</topology>
    </subcellularLocation>
</comment>
<evidence type="ECO:0000256" key="5">
    <source>
        <dbReference type="ARBA" id="ARBA00023136"/>
    </source>
</evidence>
<keyword evidence="5 6" id="KW-0472">Membrane</keyword>
<dbReference type="Proteomes" id="UP000028878">
    <property type="component" value="Unassembled WGS sequence"/>
</dbReference>
<dbReference type="AlphaFoldDB" id="A0A1L1PSR1"/>
<organism evidence="7 8">
    <name type="scientific">Hydrogenophaga intermedia</name>
    <dbReference type="NCBI Taxonomy" id="65786"/>
    <lineage>
        <taxon>Bacteria</taxon>
        <taxon>Pseudomonadati</taxon>
        <taxon>Pseudomonadota</taxon>
        <taxon>Betaproteobacteria</taxon>
        <taxon>Burkholderiales</taxon>
        <taxon>Comamonadaceae</taxon>
        <taxon>Hydrogenophaga</taxon>
    </lineage>
</organism>
<keyword evidence="8" id="KW-1185">Reference proteome</keyword>
<keyword evidence="2" id="KW-1003">Cell membrane</keyword>
<dbReference type="PANTHER" id="PTHR30250">
    <property type="entry name" value="PST FAMILY PREDICTED COLANIC ACID TRANSPORTER"/>
    <property type="match status" value="1"/>
</dbReference>
<dbReference type="InterPro" id="IPR050833">
    <property type="entry name" value="Poly_Biosynth_Transport"/>
</dbReference>
<accession>A0A1L1PSR1</accession>
<evidence type="ECO:0000256" key="1">
    <source>
        <dbReference type="ARBA" id="ARBA00004651"/>
    </source>
</evidence>
<dbReference type="RefSeq" id="WP_009515976.1">
    <property type="nucleotide sequence ID" value="NZ_CCAE010000059.1"/>
</dbReference>
<proteinExistence type="predicted"/>
<evidence type="ECO:0000313" key="7">
    <source>
        <dbReference type="EMBL" id="CDN89967.1"/>
    </source>
</evidence>
<feature type="transmembrane region" description="Helical" evidence="6">
    <location>
        <begin position="99"/>
        <end position="122"/>
    </location>
</feature>
<reference evidence="8" key="1">
    <citation type="submission" date="2014-11" db="EMBL/GenBank/DDBJ databases">
        <title>Draft genome sequence of Hydrogenophaga intermedia S1.</title>
        <authorList>
            <person name="Gan H.M."/>
            <person name="Chew T.H."/>
            <person name="Stolz A."/>
        </authorList>
    </citation>
    <scope>NUCLEOTIDE SEQUENCE [LARGE SCALE GENOMIC DNA]</scope>
    <source>
        <strain evidence="8">S1</strain>
    </source>
</reference>
<evidence type="ECO:0000313" key="8">
    <source>
        <dbReference type="Proteomes" id="UP000028878"/>
    </source>
</evidence>
<sequence length="443" mass="47399">MSITLRAAALRHSPLARRMASGAGAYGYAQAVSIGTQLVSLPLFLHYWDMATYGYWLALTALPFYLSMADAGISHAACNRMIGLITQGQKARAAEVFQSALAFLLAVSLLALLVVGGTLWLLPSATLAAPQWKAVLMLLSVSVVLALFCSLAEVVYKATGGYAAGTYLVTTGRLCDWTGGLIGLALTQSFIGVAASMLLARVGYTLLSLWLSQHRTDFLRWGVRQARWRDIRDTAKPGALFFSLSLTNALSLQGFTLLVAATLGPAATAVFNTYRTIARVVVQVTNALSNPLWPELTALKGQQGDGPFWQLYRRAKRLGLLIATAGALLVFLAAPWLLEVWTHGQIPFTATTMALFLLYAATCSATQVPRVVLMSINRHAGLAAQSLLAAAVALVVAWLVWPRAGMTGVVGAMVLGEALVWLTATRAVHRLRTHHPQPTGVAA</sequence>
<feature type="transmembrane region" description="Helical" evidence="6">
    <location>
        <begin position="250"/>
        <end position="271"/>
    </location>
</feature>
<evidence type="ECO:0000256" key="3">
    <source>
        <dbReference type="ARBA" id="ARBA00022692"/>
    </source>
</evidence>
<dbReference type="EMBL" id="CCAE010000059">
    <property type="protein sequence ID" value="CDN89967.1"/>
    <property type="molecule type" value="Genomic_DNA"/>
</dbReference>
<keyword evidence="4 6" id="KW-1133">Transmembrane helix</keyword>
<feature type="transmembrane region" description="Helical" evidence="6">
    <location>
        <begin position="177"/>
        <end position="200"/>
    </location>
</feature>
<dbReference type="GO" id="GO:0005886">
    <property type="term" value="C:plasma membrane"/>
    <property type="evidence" value="ECO:0007669"/>
    <property type="project" value="UniProtKB-SubCell"/>
</dbReference>
<feature type="transmembrane region" description="Helical" evidence="6">
    <location>
        <begin position="54"/>
        <end position="78"/>
    </location>
</feature>
<protein>
    <submittedName>
        <fullName evidence="7">Polysaccharide biosynthesis protein</fullName>
    </submittedName>
</protein>
<feature type="transmembrane region" description="Helical" evidence="6">
    <location>
        <begin position="25"/>
        <end position="48"/>
    </location>
</feature>
<evidence type="ECO:0000256" key="4">
    <source>
        <dbReference type="ARBA" id="ARBA00022989"/>
    </source>
</evidence>
<name>A0A1L1PSR1_HYDIT</name>
<gene>
    <name evidence="7" type="ORF">BN948_04407</name>
</gene>
<dbReference type="PANTHER" id="PTHR30250:SF26">
    <property type="entry name" value="PSMA PROTEIN"/>
    <property type="match status" value="1"/>
</dbReference>
<evidence type="ECO:0000256" key="2">
    <source>
        <dbReference type="ARBA" id="ARBA00022475"/>
    </source>
</evidence>
<feature type="transmembrane region" description="Helical" evidence="6">
    <location>
        <begin position="318"/>
        <end position="338"/>
    </location>
</feature>
<feature type="transmembrane region" description="Helical" evidence="6">
    <location>
        <begin position="407"/>
        <end position="424"/>
    </location>
</feature>
<feature type="transmembrane region" description="Helical" evidence="6">
    <location>
        <begin position="344"/>
        <end position="361"/>
    </location>
</feature>